<evidence type="ECO:0000313" key="15">
    <source>
        <dbReference type="EMBL" id="MBC5862273.1"/>
    </source>
</evidence>
<dbReference type="Gene3D" id="3.50.30.30">
    <property type="match status" value="1"/>
</dbReference>
<evidence type="ECO:0000256" key="10">
    <source>
        <dbReference type="ARBA" id="ARBA00023049"/>
    </source>
</evidence>
<sequence length="886" mass="96428">MKKFLLFVILSFPYFAFCQSNSEIIKNYLKSPSARAMASSQSLQDWVIQSEGGTTTSGIEICYVVQRYQGIEIFRAVSNFSIKNKQVIDVKSRIVANVSKRVNATTPKLLVTDAIAQAYFQLGITAKDKFSVLETLGSNKFKISNGIGIEEPIVANLVYHQENNGDLRLAWDFNIHTNKHDHLWSVRIDATTGLLLEKNDLVISCNFHKDNVFVTESNFVLNTTEDLPKQLYSAPISEVSGGTYRVIPFNITSPNHGAFQLISNPSNSKASPFGWHDIDGVAGPDYTITRGNNVWAKDDFFATNQDSGASPEGGLSLSFDFPYGGTNVNASTYIDAANTNLFYMNNVMHDVWYQYGFDELSGNFQENNYNRGGAGSDYVNAEAQDGSLATPMSLNNANFSTPIDGNRGRMQMFLWSRGPAVKPLIVNSPESLKGSYQATQNSFSPGRIDLPVAPSFLQSDLVLYLDSVGNNSQACSAPTNSEAMNGKIVILRRGNCNFTLKVKAAQNAGAIAVIVVNTDEANISMSGSDATITIPAICIPSSLGENLIVKMANGPVNVKIQTESQPFVNADGDFDNGIIAHEYGHGISTRLAGGRNNSSCLNNKDQMGEGWSDWFALMMQLKPGDVGSSKRGIGTFVSSQANDGLGIRSFQYSTDREVNPMTYGFTNNFSSIDANGVEQTSVHGVGSVWATMLWDLTWAYISKYGYDDNKYTGNGGNNKVMRLVLDGLKLQPCSPTFVDGRDALIAADQATTGGKDFCLIWEVFAARGLGVNASAGSNNVGNDQVEDFTRPAANANCTLGTASIDEENVMRVYPNPSQGNITVRINNYDGLVNIKISDITGRVVFQKDKESFNGEKSFNVKPISAGVYILAIEGEGLRYVDKLIIK</sequence>
<dbReference type="SUPFAM" id="SSF55486">
    <property type="entry name" value="Metalloproteases ('zincins'), catalytic domain"/>
    <property type="match status" value="1"/>
</dbReference>
<keyword evidence="4" id="KW-0964">Secreted</keyword>
<dbReference type="CDD" id="cd09596">
    <property type="entry name" value="M36"/>
    <property type="match status" value="1"/>
</dbReference>
<dbReference type="NCBIfam" id="NF038113">
    <property type="entry name" value="T9SSA_dep_M36"/>
    <property type="match status" value="1"/>
</dbReference>
<dbReference type="Gene3D" id="1.10.390.10">
    <property type="entry name" value="Neutral Protease Domain 2"/>
    <property type="match status" value="1"/>
</dbReference>
<dbReference type="EMBL" id="JACRUM010000001">
    <property type="protein sequence ID" value="MBC5862273.1"/>
    <property type="molecule type" value="Genomic_DNA"/>
</dbReference>
<evidence type="ECO:0000256" key="8">
    <source>
        <dbReference type="ARBA" id="ARBA00022801"/>
    </source>
</evidence>
<comment type="subcellular location">
    <subcellularLocation>
        <location evidence="2">Secreted</location>
    </subcellularLocation>
</comment>
<feature type="signal peptide" evidence="12">
    <location>
        <begin position="1"/>
        <end position="18"/>
    </location>
</feature>
<accession>A0ABR7JCQ1</accession>
<evidence type="ECO:0000256" key="12">
    <source>
        <dbReference type="SAM" id="SignalP"/>
    </source>
</evidence>
<dbReference type="InterPro" id="IPR001842">
    <property type="entry name" value="Peptidase_M36"/>
</dbReference>
<dbReference type="Pfam" id="PF02128">
    <property type="entry name" value="Peptidase_M36"/>
    <property type="match status" value="1"/>
</dbReference>
<comment type="similarity">
    <text evidence="3">Belongs to the peptidase M36 family.</text>
</comment>
<keyword evidence="16" id="KW-1185">Reference proteome</keyword>
<dbReference type="PANTHER" id="PTHR33478">
    <property type="entry name" value="EXTRACELLULAR METALLOPROTEINASE MEP"/>
    <property type="match status" value="1"/>
</dbReference>
<evidence type="ECO:0000256" key="4">
    <source>
        <dbReference type="ARBA" id="ARBA00022525"/>
    </source>
</evidence>
<evidence type="ECO:0000259" key="14">
    <source>
        <dbReference type="Pfam" id="PF18962"/>
    </source>
</evidence>
<feature type="chain" id="PRO_5047524026" evidence="12">
    <location>
        <begin position="19"/>
        <end position="886"/>
    </location>
</feature>
<reference evidence="15 16" key="1">
    <citation type="submission" date="2020-08" db="EMBL/GenBank/DDBJ databases">
        <title>Description of novel Flavobacterium F-400 isolate.</title>
        <authorList>
            <person name="Saticioglu I."/>
            <person name="Duman M."/>
            <person name="Altun S."/>
        </authorList>
    </citation>
    <scope>NUCLEOTIDE SEQUENCE [LARGE SCALE GENOMIC DNA]</scope>
    <source>
        <strain evidence="15 16">F-400</strain>
    </source>
</reference>
<evidence type="ECO:0000259" key="13">
    <source>
        <dbReference type="Pfam" id="PF02225"/>
    </source>
</evidence>
<feature type="domain" description="Secretion system C-terminal sorting" evidence="14">
    <location>
        <begin position="812"/>
        <end position="885"/>
    </location>
</feature>
<evidence type="ECO:0000256" key="11">
    <source>
        <dbReference type="ARBA" id="ARBA00023145"/>
    </source>
</evidence>
<dbReference type="Gene3D" id="3.10.170.10">
    <property type="match status" value="1"/>
</dbReference>
<dbReference type="InterPro" id="IPR046450">
    <property type="entry name" value="PA_dom_sf"/>
</dbReference>
<evidence type="ECO:0000256" key="1">
    <source>
        <dbReference type="ARBA" id="ARBA00001947"/>
    </source>
</evidence>
<dbReference type="InterPro" id="IPR027268">
    <property type="entry name" value="Peptidase_M4/M1_CTD_sf"/>
</dbReference>
<dbReference type="CDD" id="cd04818">
    <property type="entry name" value="PA_subtilisin_1"/>
    <property type="match status" value="1"/>
</dbReference>
<dbReference type="InterPro" id="IPR026444">
    <property type="entry name" value="Secre_tail"/>
</dbReference>
<organism evidence="15 16">
    <name type="scientific">Flavobacterium turcicum</name>
    <dbReference type="NCBI Taxonomy" id="2764718"/>
    <lineage>
        <taxon>Bacteria</taxon>
        <taxon>Pseudomonadati</taxon>
        <taxon>Bacteroidota</taxon>
        <taxon>Flavobacteriia</taxon>
        <taxon>Flavobacteriales</taxon>
        <taxon>Flavobacteriaceae</taxon>
        <taxon>Flavobacterium</taxon>
    </lineage>
</organism>
<dbReference type="Proteomes" id="UP000621670">
    <property type="component" value="Unassembled WGS sequence"/>
</dbReference>
<evidence type="ECO:0000256" key="7">
    <source>
        <dbReference type="ARBA" id="ARBA00022729"/>
    </source>
</evidence>
<name>A0ABR7JCQ1_9FLAO</name>
<keyword evidence="11" id="KW-0865">Zymogen</keyword>
<keyword evidence="6" id="KW-0479">Metal-binding</keyword>
<keyword evidence="9" id="KW-0862">Zinc</keyword>
<evidence type="ECO:0000256" key="2">
    <source>
        <dbReference type="ARBA" id="ARBA00004613"/>
    </source>
</evidence>
<keyword evidence="8" id="KW-0378">Hydrolase</keyword>
<evidence type="ECO:0000256" key="3">
    <source>
        <dbReference type="ARBA" id="ARBA00006006"/>
    </source>
</evidence>
<dbReference type="InterPro" id="IPR003137">
    <property type="entry name" value="PA_domain"/>
</dbReference>
<dbReference type="RefSeq" id="WP_166132932.1">
    <property type="nucleotide sequence ID" value="NZ_JAAOBY010000001.1"/>
</dbReference>
<evidence type="ECO:0000256" key="6">
    <source>
        <dbReference type="ARBA" id="ARBA00022723"/>
    </source>
</evidence>
<evidence type="ECO:0000256" key="5">
    <source>
        <dbReference type="ARBA" id="ARBA00022670"/>
    </source>
</evidence>
<dbReference type="Pfam" id="PF02225">
    <property type="entry name" value="PA"/>
    <property type="match status" value="1"/>
</dbReference>
<gene>
    <name evidence="15" type="ORF">H8R26_02450</name>
</gene>
<dbReference type="PANTHER" id="PTHR33478:SF1">
    <property type="entry name" value="EXTRACELLULAR METALLOPROTEINASE MEP"/>
    <property type="match status" value="1"/>
</dbReference>
<protein>
    <submittedName>
        <fullName evidence="15">T9SS-dependent M36 family metallopeptidase</fullName>
    </submittedName>
</protein>
<dbReference type="SUPFAM" id="SSF52025">
    <property type="entry name" value="PA domain"/>
    <property type="match status" value="1"/>
</dbReference>
<comment type="cofactor">
    <cofactor evidence="1">
        <name>Zn(2+)</name>
        <dbReference type="ChEBI" id="CHEBI:29105"/>
    </cofactor>
</comment>
<dbReference type="Pfam" id="PF18962">
    <property type="entry name" value="Por_Secre_tail"/>
    <property type="match status" value="1"/>
</dbReference>
<keyword evidence="7 12" id="KW-0732">Signal</keyword>
<keyword evidence="5" id="KW-0645">Protease</keyword>
<dbReference type="InterPro" id="IPR050371">
    <property type="entry name" value="Fungal_virulence_M36"/>
</dbReference>
<evidence type="ECO:0000313" key="16">
    <source>
        <dbReference type="Proteomes" id="UP000621670"/>
    </source>
</evidence>
<evidence type="ECO:0000256" key="9">
    <source>
        <dbReference type="ARBA" id="ARBA00022833"/>
    </source>
</evidence>
<feature type="domain" description="PA" evidence="13">
    <location>
        <begin position="466"/>
        <end position="547"/>
    </location>
</feature>
<comment type="caution">
    <text evidence="15">The sequence shown here is derived from an EMBL/GenBank/DDBJ whole genome shotgun (WGS) entry which is preliminary data.</text>
</comment>
<keyword evidence="10" id="KW-0482">Metalloprotease</keyword>
<dbReference type="NCBIfam" id="TIGR04183">
    <property type="entry name" value="Por_Secre_tail"/>
    <property type="match status" value="1"/>
</dbReference>
<proteinExistence type="inferred from homology"/>